<dbReference type="Proteomes" id="UP000070598">
    <property type="component" value="Unassembled WGS sequence"/>
</dbReference>
<accession>A0A132MX41</accession>
<gene>
    <name evidence="2" type="ORF">LI90_3313</name>
    <name evidence="3" type="ORF">TH66_11055</name>
    <name evidence="4" type="ORF">TR74_21650</name>
</gene>
<proteinExistence type="predicted"/>
<dbReference type="Proteomes" id="UP000070188">
    <property type="component" value="Unassembled WGS sequence"/>
</dbReference>
<dbReference type="STRING" id="1469144.LI90_3313"/>
<name>A0A132MX41_9ACTN</name>
<dbReference type="EMBL" id="JYIK01001097">
    <property type="protein sequence ID" value="KWX06560.1"/>
    <property type="molecule type" value="Genomic_DNA"/>
</dbReference>
<dbReference type="Proteomes" id="UP000070659">
    <property type="component" value="Unassembled WGS sequence"/>
</dbReference>
<keyword evidence="5" id="KW-1185">Reference proteome</keyword>
<dbReference type="InterPro" id="IPR036397">
    <property type="entry name" value="RNaseH_sf"/>
</dbReference>
<evidence type="ECO:0000313" key="6">
    <source>
        <dbReference type="Proteomes" id="UP000070598"/>
    </source>
</evidence>
<dbReference type="InterPro" id="IPR002156">
    <property type="entry name" value="RNaseH_domain"/>
</dbReference>
<evidence type="ECO:0000313" key="5">
    <source>
        <dbReference type="Proteomes" id="UP000070188"/>
    </source>
</evidence>
<dbReference type="InterPro" id="IPR012337">
    <property type="entry name" value="RNaseH-like_sf"/>
</dbReference>
<evidence type="ECO:0000259" key="1">
    <source>
        <dbReference type="PROSITE" id="PS50879"/>
    </source>
</evidence>
<dbReference type="RefSeq" id="WP_066889185.1">
    <property type="nucleotide sequence ID" value="NZ_JYIK01001097.1"/>
</dbReference>
<organism evidence="2 5">
    <name type="scientific">Carbonactinospora thermoautotrophica</name>
    <dbReference type="NCBI Taxonomy" id="1469144"/>
    <lineage>
        <taxon>Bacteria</taxon>
        <taxon>Bacillati</taxon>
        <taxon>Actinomycetota</taxon>
        <taxon>Actinomycetes</taxon>
        <taxon>Kitasatosporales</taxon>
        <taxon>Carbonactinosporaceae</taxon>
        <taxon>Carbonactinospora</taxon>
    </lineage>
</organism>
<sequence>MKRGESVRRRPKWFNFHHKETLEGFTLADQGPIVVATDAATQNGRVGYAFVTTAGRFGLGAFPHPERIVGPAQTLVAELRTVNVAIESDGNHPFIILCDSQDAVEYLRAWRRGNLIYPDGYTLYRKNGRTPTLVKLSRKLASNPRRYKVEWVKGHAGHPLNEVADSMAKLALRTLNGYFSWEEAIGLARRYAHRTLSEVARAK</sequence>
<dbReference type="PATRIC" id="fig|1469144.10.peg.3563"/>
<reference evidence="6" key="2">
    <citation type="submission" date="2015-02" db="EMBL/GenBank/DDBJ databases">
        <title>Physiological reanalysis, assessment of diazotrophy, and genome sequences of multiple isolates of Streptomyces thermoautotrophicus.</title>
        <authorList>
            <person name="MacKellar D.C."/>
            <person name="Lieber L."/>
            <person name="Norman J."/>
            <person name="Bolger A."/>
            <person name="Tobin C."/>
            <person name="Murray J.W."/>
            <person name="Friesen M."/>
            <person name="Prell J."/>
        </authorList>
    </citation>
    <scope>NUCLEOTIDE SEQUENCE [LARGE SCALE GENOMIC DNA]</scope>
    <source>
        <strain evidence="6">UBT1</strain>
    </source>
</reference>
<dbReference type="EMBL" id="JYIJ01000017">
    <property type="protein sequence ID" value="KWX03442.1"/>
    <property type="molecule type" value="Genomic_DNA"/>
</dbReference>
<evidence type="ECO:0000313" key="2">
    <source>
        <dbReference type="EMBL" id="KWX02270.1"/>
    </source>
</evidence>
<dbReference type="GO" id="GO:0004523">
    <property type="term" value="F:RNA-DNA hybrid ribonuclease activity"/>
    <property type="evidence" value="ECO:0007669"/>
    <property type="project" value="InterPro"/>
</dbReference>
<evidence type="ECO:0000313" key="4">
    <source>
        <dbReference type="EMBL" id="KWX06560.1"/>
    </source>
</evidence>
<protein>
    <recommendedName>
        <fullName evidence="1">RNase H type-1 domain-containing protein</fullName>
    </recommendedName>
</protein>
<dbReference type="Gene3D" id="3.30.420.10">
    <property type="entry name" value="Ribonuclease H-like superfamily/Ribonuclease H"/>
    <property type="match status" value="1"/>
</dbReference>
<comment type="caution">
    <text evidence="2">The sequence shown here is derived from an EMBL/GenBank/DDBJ whole genome shotgun (WGS) entry which is preliminary data.</text>
</comment>
<dbReference type="Pfam" id="PF00075">
    <property type="entry name" value="RNase_H"/>
    <property type="match status" value="1"/>
</dbReference>
<dbReference type="SUPFAM" id="SSF53098">
    <property type="entry name" value="Ribonuclease H-like"/>
    <property type="match status" value="1"/>
</dbReference>
<dbReference type="GO" id="GO:0003676">
    <property type="term" value="F:nucleic acid binding"/>
    <property type="evidence" value="ECO:0007669"/>
    <property type="project" value="InterPro"/>
</dbReference>
<evidence type="ECO:0000313" key="7">
    <source>
        <dbReference type="Proteomes" id="UP000070659"/>
    </source>
</evidence>
<dbReference type="AlphaFoldDB" id="A0A132MX41"/>
<reference evidence="3 7" key="1">
    <citation type="submission" date="2015-02" db="EMBL/GenBank/DDBJ databases">
        <title>Physiological reanalysis, assessment of diazotrophy, and genome sequences of multiple isolates of Streptomyces thermoautotrophicus.</title>
        <authorList>
            <person name="MacKellar D.C."/>
            <person name="Lieber L."/>
            <person name="Norman J."/>
            <person name="Bolger A."/>
            <person name="Tobin C."/>
            <person name="Murray J.W."/>
            <person name="Prell J."/>
        </authorList>
    </citation>
    <scope>NUCLEOTIDE SEQUENCE [LARGE SCALE GENOMIC DNA]</scope>
    <source>
        <strain evidence="3 7">UBT1</strain>
    </source>
</reference>
<evidence type="ECO:0000313" key="3">
    <source>
        <dbReference type="EMBL" id="KWX03442.1"/>
    </source>
</evidence>
<dbReference type="PROSITE" id="PS50879">
    <property type="entry name" value="RNASE_H_1"/>
    <property type="match status" value="1"/>
</dbReference>
<feature type="domain" description="RNase H type-1" evidence="1">
    <location>
        <begin position="29"/>
        <end position="173"/>
    </location>
</feature>
<reference evidence="2" key="3">
    <citation type="submission" date="2015-04" db="EMBL/GenBank/DDBJ databases">
        <title>Physiological reanalysis, assessment of diazotrophy, and genome sequences of multiple isolates of Streptomyces thermoautotrophicus.</title>
        <authorList>
            <person name="MacKellar D.C."/>
            <person name="Lieber L."/>
            <person name="Norman J."/>
            <person name="Bolger A."/>
            <person name="Tobin C."/>
            <person name="Murray J.W."/>
            <person name="Woodward J."/>
            <person name="Friesen M."/>
            <person name="Prell J."/>
        </authorList>
    </citation>
    <scope>NUCLEOTIDE SEQUENCE [LARGE SCALE GENOMIC DNA]</scope>
    <source>
        <strain evidence="2">H1</strain>
    </source>
</reference>
<dbReference type="EMBL" id="LAXD01000001">
    <property type="protein sequence ID" value="KWX02270.1"/>
    <property type="molecule type" value="Genomic_DNA"/>
</dbReference>
<reference evidence="5" key="4">
    <citation type="submission" date="2015-04" db="EMBL/GenBank/DDBJ databases">
        <title>Physiological reanalysis, assessment of diazotrophy, and genome sequences of multiple isolates of Streptomyces thermoautotrophicus.</title>
        <authorList>
            <person name="MacKellar D.C."/>
            <person name="Lieber L."/>
            <person name="Norman J."/>
            <person name="Bolger A."/>
            <person name="Tobin C."/>
            <person name="Murray J.W."/>
            <person name="Chang R."/>
            <person name="Ford T."/>
            <person name="Nguyen P.Q."/>
            <person name="Woodward J."/>
            <person name="Permingeat H."/>
            <person name="Joshi N.S."/>
            <person name="Silver P.A."/>
            <person name="Usadel B."/>
            <person name="Rutherford A.W."/>
            <person name="Friesen M."/>
            <person name="Prell J."/>
        </authorList>
    </citation>
    <scope>NUCLEOTIDE SEQUENCE [LARGE SCALE GENOMIC DNA]</scope>
    <source>
        <strain evidence="5">H1</strain>
    </source>
</reference>